<feature type="signal peptide" evidence="1">
    <location>
        <begin position="1"/>
        <end position="27"/>
    </location>
</feature>
<evidence type="ECO:0000256" key="1">
    <source>
        <dbReference type="SAM" id="SignalP"/>
    </source>
</evidence>
<dbReference type="AlphaFoldDB" id="A0A450XUH0"/>
<organism evidence="3">
    <name type="scientific">Candidatus Kentrum sp. MB</name>
    <dbReference type="NCBI Taxonomy" id="2138164"/>
    <lineage>
        <taxon>Bacteria</taxon>
        <taxon>Pseudomonadati</taxon>
        <taxon>Pseudomonadota</taxon>
        <taxon>Gammaproteobacteria</taxon>
        <taxon>Candidatus Kentrum</taxon>
    </lineage>
</organism>
<proteinExistence type="predicted"/>
<name>A0A450XUH0_9GAMM</name>
<dbReference type="CDD" id="cd16329">
    <property type="entry name" value="LolA_like"/>
    <property type="match status" value="1"/>
</dbReference>
<protein>
    <recommendedName>
        <fullName evidence="5">Outer membrane lipoprotein-sorting protein</fullName>
    </recommendedName>
</protein>
<evidence type="ECO:0008006" key="5">
    <source>
        <dbReference type="Google" id="ProtNLM"/>
    </source>
</evidence>
<dbReference type="EMBL" id="CAADGH010000032">
    <property type="protein sequence ID" value="VFK75825.1"/>
    <property type="molecule type" value="Genomic_DNA"/>
</dbReference>
<keyword evidence="1" id="KW-0732">Signal</keyword>
<gene>
    <name evidence="2" type="ORF">BECKMB1821G_GA0114241_103330</name>
    <name evidence="4" type="ORF">BECKMB1821H_GA0114242_103234</name>
    <name evidence="3" type="ORF">BECKMB1821I_GA0114274_103830</name>
</gene>
<dbReference type="EMBL" id="CAADFO010000033">
    <property type="protein sequence ID" value="VFK28134.1"/>
    <property type="molecule type" value="Genomic_DNA"/>
</dbReference>
<evidence type="ECO:0000313" key="3">
    <source>
        <dbReference type="EMBL" id="VFK32964.1"/>
    </source>
</evidence>
<dbReference type="Gene3D" id="2.50.20.10">
    <property type="entry name" value="Lipoprotein localisation LolA/LolB/LppX"/>
    <property type="match status" value="1"/>
</dbReference>
<accession>A0A450XUH0</accession>
<evidence type="ECO:0000313" key="2">
    <source>
        <dbReference type="EMBL" id="VFK28134.1"/>
    </source>
</evidence>
<evidence type="ECO:0000313" key="4">
    <source>
        <dbReference type="EMBL" id="VFK75825.1"/>
    </source>
</evidence>
<reference evidence="3" key="1">
    <citation type="submission" date="2019-02" db="EMBL/GenBank/DDBJ databases">
        <authorList>
            <person name="Gruber-Vodicka R. H."/>
            <person name="Seah K. B. B."/>
        </authorList>
    </citation>
    <scope>NUCLEOTIDE SEQUENCE</scope>
    <source>
        <strain evidence="2">BECK_BZ197</strain>
        <strain evidence="4">BECK_BZ198</strain>
        <strain evidence="3">BECK_BZ199</strain>
    </source>
</reference>
<dbReference type="EMBL" id="CAADFQ010000038">
    <property type="protein sequence ID" value="VFK32964.1"/>
    <property type="molecule type" value="Genomic_DNA"/>
</dbReference>
<feature type="chain" id="PRO_5036113517" description="Outer membrane lipoprotein-sorting protein" evidence="1">
    <location>
        <begin position="28"/>
        <end position="463"/>
    </location>
</feature>
<dbReference type="Pfam" id="PF07044">
    <property type="entry name" value="DUF1329"/>
    <property type="match status" value="1"/>
</dbReference>
<dbReference type="InterPro" id="IPR010752">
    <property type="entry name" value="DUF1329"/>
</dbReference>
<sequence>MKTNKNLIPATLGLALALSFASLSSMAEISAKEIAQLGVTLTPLGGEMAGNTEGTIPAWEGGIRSAADAGYPDFTPGGHHPDPYAKETPLFTISGQNIAQHADKLTPGQQAMLKTYPGFRMKIYPSHRSAAYPQGFYDATRKTAATAKLNKTGNGVNGAVRGLPFPIPKNGLEAIWNHILRYRLETIGIRNIGQAPVLRNGDFTLVKIEDSGVPIYHRSDATIDNVDNLIIKFKQKVLAPPRLAGSVLLVHDTLDQSREPRKAWIYNPGQRRVRRAPNVAFDNPATASDGLSTHDQYDIYNGSPERYHWKLLGKREIYVPYNAYRLHSNKLKYTDIIRPLHLNPEHLRYELHRVWAVEATLKEGMRHIYKRRTFYLDEDSWQIMHVDQYDNRDQLWRVSEAHVINYYEMPVLWTTLEVHYDLQSGRYIAFGLNNEEDFTVNFSPVHLSESDFSIAALRRDGKR</sequence>